<organism evidence="4 5">
    <name type="scientific">Rozella allomycis (strain CSF55)</name>
    <dbReference type="NCBI Taxonomy" id="988480"/>
    <lineage>
        <taxon>Eukaryota</taxon>
        <taxon>Fungi</taxon>
        <taxon>Fungi incertae sedis</taxon>
        <taxon>Cryptomycota</taxon>
        <taxon>Cryptomycota incertae sedis</taxon>
        <taxon>Rozella</taxon>
    </lineage>
</organism>
<evidence type="ECO:0000313" key="5">
    <source>
        <dbReference type="Proteomes" id="UP000281549"/>
    </source>
</evidence>
<keyword evidence="2" id="KW-0813">Transport</keyword>
<evidence type="ECO:0000256" key="3">
    <source>
        <dbReference type="ARBA" id="ARBA00023065"/>
    </source>
</evidence>
<keyword evidence="3" id="KW-0406">Ion transport</keyword>
<dbReference type="Proteomes" id="UP000281549">
    <property type="component" value="Unassembled WGS sequence"/>
</dbReference>
<comment type="similarity">
    <text evidence="1">Belongs to the V-ATPase E subunit family.</text>
</comment>
<dbReference type="SUPFAM" id="SSF160527">
    <property type="entry name" value="V-type ATPase subunit E-like"/>
    <property type="match status" value="1"/>
</dbReference>
<dbReference type="InterPro" id="IPR002842">
    <property type="entry name" value="ATPase_V1_Esu"/>
</dbReference>
<dbReference type="EMBL" id="ML006453">
    <property type="protein sequence ID" value="RKP16527.1"/>
    <property type="molecule type" value="Genomic_DNA"/>
</dbReference>
<accession>A0A4P9YB93</accession>
<name>A0A4P9YB93_ROZAC</name>
<dbReference type="AlphaFoldDB" id="A0A4P9YB93"/>
<reference evidence="5" key="1">
    <citation type="journal article" date="2018" name="Nat. Microbiol.">
        <title>Leveraging single-cell genomics to expand the fungal tree of life.</title>
        <authorList>
            <person name="Ahrendt S.R."/>
            <person name="Quandt C.A."/>
            <person name="Ciobanu D."/>
            <person name="Clum A."/>
            <person name="Salamov A."/>
            <person name="Andreopoulos B."/>
            <person name="Cheng J.F."/>
            <person name="Woyke T."/>
            <person name="Pelin A."/>
            <person name="Henrissat B."/>
            <person name="Reynolds N.K."/>
            <person name="Benny G.L."/>
            <person name="Smith M.E."/>
            <person name="James T.Y."/>
            <person name="Grigoriev I.V."/>
        </authorList>
    </citation>
    <scope>NUCLEOTIDE SEQUENCE [LARGE SCALE GENOMIC DNA]</scope>
    <source>
        <strain evidence="5">CSF55</strain>
    </source>
</reference>
<evidence type="ECO:0000313" key="4">
    <source>
        <dbReference type="EMBL" id="RKP16527.1"/>
    </source>
</evidence>
<dbReference type="Gene3D" id="6.10.250.1620">
    <property type="match status" value="1"/>
</dbReference>
<evidence type="ECO:0000256" key="1">
    <source>
        <dbReference type="ARBA" id="ARBA00005901"/>
    </source>
</evidence>
<dbReference type="Pfam" id="PF01991">
    <property type="entry name" value="vATP-synt_E"/>
    <property type="match status" value="1"/>
</dbReference>
<dbReference type="HAMAP" id="MF_00311">
    <property type="entry name" value="ATP_synth_E_arch"/>
    <property type="match status" value="1"/>
</dbReference>
<sequence length="229" mass="26676">MSAPRPLTDEEVQNEMKKMVAFIKQEAIEKAREIQVKADEEFNIEKAKLVRQETLAIEANYARKFKQAEVSRKIAQSTHFNKARLKVLQTRDQMIEELYNDAKSRLPTLAKDHQQYQAILNDLVLQCFYQLMETNIVIQCRRQDEEMVKNAIQYACEQYNSQLHRNVNATIDSQYLFDTCAGGIIASANDGRIRCANTFESRLELLSQQMLPEIRLMLFGPSENRKFFD</sequence>
<dbReference type="GO" id="GO:0033178">
    <property type="term" value="C:proton-transporting two-sector ATPase complex, catalytic domain"/>
    <property type="evidence" value="ECO:0007669"/>
    <property type="project" value="InterPro"/>
</dbReference>
<dbReference type="GO" id="GO:0046961">
    <property type="term" value="F:proton-transporting ATPase activity, rotational mechanism"/>
    <property type="evidence" value="ECO:0007669"/>
    <property type="project" value="InterPro"/>
</dbReference>
<proteinExistence type="inferred from homology"/>
<dbReference type="InterPro" id="IPR038495">
    <property type="entry name" value="ATPase_E_C"/>
</dbReference>
<dbReference type="PANTHER" id="PTHR45715">
    <property type="entry name" value="ATPASE H+-TRANSPORTING V1 SUBUNIT E1A-RELATED"/>
    <property type="match status" value="1"/>
</dbReference>
<evidence type="ECO:0000256" key="2">
    <source>
        <dbReference type="ARBA" id="ARBA00022448"/>
    </source>
</evidence>
<protein>
    <submittedName>
        <fullName evidence="4">ATPase, V1/A1 complex, subunit E</fullName>
    </submittedName>
</protein>
<dbReference type="Gene3D" id="3.30.2320.30">
    <property type="entry name" value="ATP synthase, E subunit, C-terminal"/>
    <property type="match status" value="1"/>
</dbReference>
<gene>
    <name evidence="4" type="ORF">ROZALSC1DRAFT_31560</name>
</gene>